<evidence type="ECO:0000313" key="1">
    <source>
        <dbReference type="Ensembl" id="ENSMLEP00000005458.1"/>
    </source>
</evidence>
<accession>A0A2K5XQ93</accession>
<organism evidence="1 2">
    <name type="scientific">Mandrillus leucophaeus</name>
    <name type="common">Drill</name>
    <name type="synonym">Papio leucophaeus</name>
    <dbReference type="NCBI Taxonomy" id="9568"/>
    <lineage>
        <taxon>Eukaryota</taxon>
        <taxon>Metazoa</taxon>
        <taxon>Chordata</taxon>
        <taxon>Craniata</taxon>
        <taxon>Vertebrata</taxon>
        <taxon>Euteleostomi</taxon>
        <taxon>Mammalia</taxon>
        <taxon>Eutheria</taxon>
        <taxon>Euarchontoglires</taxon>
        <taxon>Primates</taxon>
        <taxon>Haplorrhini</taxon>
        <taxon>Catarrhini</taxon>
        <taxon>Cercopithecidae</taxon>
        <taxon>Cercopithecinae</taxon>
        <taxon>Mandrillus</taxon>
    </lineage>
</organism>
<dbReference type="GeneTree" id="ENSGT00910000147459"/>
<evidence type="ECO:0000313" key="2">
    <source>
        <dbReference type="Proteomes" id="UP000233140"/>
    </source>
</evidence>
<dbReference type="OMA" id="INIRMTS"/>
<proteinExistence type="predicted"/>
<reference evidence="1" key="2">
    <citation type="submission" date="2025-09" db="UniProtKB">
        <authorList>
            <consortium name="Ensembl"/>
        </authorList>
    </citation>
    <scope>IDENTIFICATION</scope>
</reference>
<reference evidence="1" key="1">
    <citation type="submission" date="2025-08" db="UniProtKB">
        <authorList>
            <consortium name="Ensembl"/>
        </authorList>
    </citation>
    <scope>IDENTIFICATION</scope>
</reference>
<dbReference type="Proteomes" id="UP000233140">
    <property type="component" value="Unassembled WGS sequence"/>
</dbReference>
<name>A0A2K5XQ93_MANLE</name>
<protein>
    <submittedName>
        <fullName evidence="1">Uncharacterized protein</fullName>
    </submittedName>
</protein>
<dbReference type="AlphaFoldDB" id="A0A2K5XQ93"/>
<keyword evidence="2" id="KW-1185">Reference proteome</keyword>
<sequence>MGYFCISIHRQHLTASRVLVSSGSRWMQQGILELAVLAMLNALWGGESWAAWRLTCPFTFINIRMTSKHCVSSICQLVWHLFYKGGMK</sequence>
<dbReference type="Ensembl" id="ENSMLET00000026338.1">
    <property type="protein sequence ID" value="ENSMLEP00000005458.1"/>
    <property type="gene ID" value="ENSMLEG00000024103.1"/>
</dbReference>